<gene>
    <name evidence="3" type="ORF">Afil01_52490</name>
</gene>
<dbReference type="InterPro" id="IPR002347">
    <property type="entry name" value="SDR_fam"/>
</dbReference>
<keyword evidence="4" id="KW-1185">Reference proteome</keyword>
<evidence type="ECO:0000256" key="1">
    <source>
        <dbReference type="ARBA" id="ARBA00006484"/>
    </source>
</evidence>
<dbReference type="Proteomes" id="UP001165079">
    <property type="component" value="Unassembled WGS sequence"/>
</dbReference>
<dbReference type="PANTHER" id="PTHR44196:SF1">
    <property type="entry name" value="DEHYDROGENASE_REDUCTASE SDR FAMILY MEMBER 7B"/>
    <property type="match status" value="1"/>
</dbReference>
<dbReference type="GO" id="GO:0016491">
    <property type="term" value="F:oxidoreductase activity"/>
    <property type="evidence" value="ECO:0007669"/>
    <property type="project" value="UniProtKB-KW"/>
</dbReference>
<dbReference type="SUPFAM" id="SSF51735">
    <property type="entry name" value="NAD(P)-binding Rossmann-fold domains"/>
    <property type="match status" value="1"/>
</dbReference>
<dbReference type="CDD" id="cd05233">
    <property type="entry name" value="SDR_c"/>
    <property type="match status" value="1"/>
</dbReference>
<dbReference type="Pfam" id="PF00106">
    <property type="entry name" value="adh_short"/>
    <property type="match status" value="1"/>
</dbReference>
<organism evidence="3 4">
    <name type="scientific">Actinorhabdospora filicis</name>
    <dbReference type="NCBI Taxonomy" id="1785913"/>
    <lineage>
        <taxon>Bacteria</taxon>
        <taxon>Bacillati</taxon>
        <taxon>Actinomycetota</taxon>
        <taxon>Actinomycetes</taxon>
        <taxon>Micromonosporales</taxon>
        <taxon>Micromonosporaceae</taxon>
        <taxon>Actinorhabdospora</taxon>
    </lineage>
</organism>
<dbReference type="AlphaFoldDB" id="A0A9W6SQQ8"/>
<keyword evidence="2" id="KW-0560">Oxidoreductase</keyword>
<dbReference type="Gene3D" id="3.40.50.720">
    <property type="entry name" value="NAD(P)-binding Rossmann-like Domain"/>
    <property type="match status" value="1"/>
</dbReference>
<dbReference type="PANTHER" id="PTHR44196">
    <property type="entry name" value="DEHYDROGENASE/REDUCTASE SDR FAMILY MEMBER 7B"/>
    <property type="match status" value="1"/>
</dbReference>
<name>A0A9W6SQQ8_9ACTN</name>
<dbReference type="PRINTS" id="PR00081">
    <property type="entry name" value="GDHRDH"/>
</dbReference>
<sequence length="226" mass="23767">MDFEGLNVAVTGAGRDTGHLLATEFARRGARVFAGARSLSAAEETAATTGGEGFACDLGDPASVRAFAEAVAARTERLDVLINNGAPYLHGDLLDASDEDIAATITAGATGTVLLTRALLPLLRASARPDIVTLVSAAGEPGQHRSRAHPAFYAAKHAQSGFTEILSDRLRAEGVRVISLYPPDFVQRGERVTGAALTAASVVDCVLFAVGQPRDCFIREFRFEQV</sequence>
<protein>
    <submittedName>
        <fullName evidence="3">Oxidoreductase</fullName>
    </submittedName>
</protein>
<dbReference type="EMBL" id="BSTX01000004">
    <property type="protein sequence ID" value="GLZ80442.1"/>
    <property type="molecule type" value="Genomic_DNA"/>
</dbReference>
<comment type="similarity">
    <text evidence="1">Belongs to the short-chain dehydrogenases/reductases (SDR) family.</text>
</comment>
<evidence type="ECO:0000256" key="2">
    <source>
        <dbReference type="ARBA" id="ARBA00023002"/>
    </source>
</evidence>
<dbReference type="InterPro" id="IPR036291">
    <property type="entry name" value="NAD(P)-bd_dom_sf"/>
</dbReference>
<evidence type="ECO:0000313" key="3">
    <source>
        <dbReference type="EMBL" id="GLZ80442.1"/>
    </source>
</evidence>
<comment type="caution">
    <text evidence="3">The sequence shown here is derived from an EMBL/GenBank/DDBJ whole genome shotgun (WGS) entry which is preliminary data.</text>
</comment>
<reference evidence="3" key="1">
    <citation type="submission" date="2023-03" db="EMBL/GenBank/DDBJ databases">
        <title>Actinorhabdospora filicis NBRC 111898.</title>
        <authorList>
            <person name="Ichikawa N."/>
            <person name="Sato H."/>
            <person name="Tonouchi N."/>
        </authorList>
    </citation>
    <scope>NUCLEOTIDE SEQUENCE</scope>
    <source>
        <strain evidence="3">NBRC 111898</strain>
    </source>
</reference>
<dbReference type="GO" id="GO:0016020">
    <property type="term" value="C:membrane"/>
    <property type="evidence" value="ECO:0007669"/>
    <property type="project" value="TreeGrafter"/>
</dbReference>
<proteinExistence type="inferred from homology"/>
<dbReference type="RefSeq" id="WP_285665615.1">
    <property type="nucleotide sequence ID" value="NZ_BSTX01000004.1"/>
</dbReference>
<accession>A0A9W6SQQ8</accession>
<evidence type="ECO:0000313" key="4">
    <source>
        <dbReference type="Proteomes" id="UP001165079"/>
    </source>
</evidence>